<name>U2YJD1_9SPHN</name>
<dbReference type="InterPro" id="IPR006311">
    <property type="entry name" value="TAT_signal"/>
</dbReference>
<reference evidence="1 2" key="1">
    <citation type="submission" date="2013-09" db="EMBL/GenBank/DDBJ databases">
        <title>Whole genome shotgun sequence of Novosphingobium tardaugens NBRC 16725.</title>
        <authorList>
            <person name="Isaki S."/>
            <person name="Hosoyama A."/>
            <person name="Tsuchikane K."/>
            <person name="Katsumata H."/>
            <person name="Ando Y."/>
            <person name="Yamazaki S."/>
            <person name="Fujita N."/>
        </authorList>
    </citation>
    <scope>NUCLEOTIDE SEQUENCE [LARGE SCALE GENOMIC DNA]</scope>
    <source>
        <strain evidence="1 2">NBRC 16725</strain>
    </source>
</reference>
<dbReference type="KEGG" id="ntd:EGO55_01380"/>
<organism evidence="1 2">
    <name type="scientific">Caenibius tardaugens NBRC 16725</name>
    <dbReference type="NCBI Taxonomy" id="1219035"/>
    <lineage>
        <taxon>Bacteria</taxon>
        <taxon>Pseudomonadati</taxon>
        <taxon>Pseudomonadota</taxon>
        <taxon>Alphaproteobacteria</taxon>
        <taxon>Sphingomonadales</taxon>
        <taxon>Erythrobacteraceae</taxon>
        <taxon>Caenibius</taxon>
    </lineage>
</organism>
<dbReference type="OrthoDB" id="114026at2"/>
<evidence type="ECO:0000313" key="1">
    <source>
        <dbReference type="EMBL" id="GAD48287.1"/>
    </source>
</evidence>
<accession>U2YJD1</accession>
<protein>
    <recommendedName>
        <fullName evidence="3">DUF1287 domain-containing protein</fullName>
    </recommendedName>
</protein>
<keyword evidence="2" id="KW-1185">Reference proteome</keyword>
<evidence type="ECO:0008006" key="3">
    <source>
        <dbReference type="Google" id="ProtNLM"/>
    </source>
</evidence>
<dbReference type="Pfam" id="PF06940">
    <property type="entry name" value="DUF1287"/>
    <property type="match status" value="1"/>
</dbReference>
<sequence length="214" mass="23167">MHIAFSRRAVLAGGLAAGIAGCSRASNAQAGADQASGVRKAPAEALALIAAARAQIGVTLAYDPAYTRLAYPNGDVPRERGVCTDVVIRAYRDAFGIDLQRAVHEDMAGNFAAYPRNWGLRGADRNIDHRRVPNLERFWQRKGSRLAMPDSVKGWMPGDLFSSLVGGRLPHTGIVSDRVSPNGVPLVIHNIGRGTREEDLSVAGRMIGRFRWRV</sequence>
<proteinExistence type="predicted"/>
<dbReference type="PIRSF" id="PIRSF011444">
    <property type="entry name" value="DUF1287"/>
    <property type="match status" value="1"/>
</dbReference>
<dbReference type="PROSITE" id="PS51318">
    <property type="entry name" value="TAT"/>
    <property type="match status" value="1"/>
</dbReference>
<gene>
    <name evidence="1" type="ORF">NT2_02_03690</name>
</gene>
<dbReference type="EMBL" id="BASZ01000002">
    <property type="protein sequence ID" value="GAD48287.1"/>
    <property type="molecule type" value="Genomic_DNA"/>
</dbReference>
<dbReference type="PROSITE" id="PS51257">
    <property type="entry name" value="PROKAR_LIPOPROTEIN"/>
    <property type="match status" value="1"/>
</dbReference>
<dbReference type="Proteomes" id="UP000016568">
    <property type="component" value="Unassembled WGS sequence"/>
</dbReference>
<dbReference type="InterPro" id="IPR009706">
    <property type="entry name" value="DUF1287"/>
</dbReference>
<dbReference type="eggNOG" id="COG3738">
    <property type="taxonomic scope" value="Bacteria"/>
</dbReference>
<evidence type="ECO:0000313" key="2">
    <source>
        <dbReference type="Proteomes" id="UP000016568"/>
    </source>
</evidence>
<dbReference type="RefSeq" id="WP_021689194.1">
    <property type="nucleotide sequence ID" value="NZ_BASZ01000002.1"/>
</dbReference>
<comment type="caution">
    <text evidence="1">The sequence shown here is derived from an EMBL/GenBank/DDBJ whole genome shotgun (WGS) entry which is preliminary data.</text>
</comment>
<dbReference type="AlphaFoldDB" id="U2YJD1"/>